<comment type="subcellular location">
    <subcellularLocation>
        <location evidence="1">Cell membrane</location>
        <topology evidence="1">Single-pass membrane protein</topology>
    </subcellularLocation>
</comment>
<dbReference type="Pfam" id="PF00691">
    <property type="entry name" value="OmpA"/>
    <property type="match status" value="1"/>
</dbReference>
<dbReference type="Pfam" id="PF13677">
    <property type="entry name" value="MotB_plug"/>
    <property type="match status" value="1"/>
</dbReference>
<keyword evidence="3" id="KW-1003">Cell membrane</keyword>
<dbReference type="EMBL" id="BSPD01000064">
    <property type="protein sequence ID" value="GLS26997.1"/>
    <property type="molecule type" value="Genomic_DNA"/>
</dbReference>
<proteinExistence type="inferred from homology"/>
<gene>
    <name evidence="11" type="ORF">GCM10007877_27160</name>
</gene>
<keyword evidence="5 9" id="KW-1133">Transmembrane helix</keyword>
<keyword evidence="6 7" id="KW-0472">Membrane</keyword>
<keyword evidence="11" id="KW-0969">Cilium</keyword>
<evidence type="ECO:0000256" key="7">
    <source>
        <dbReference type="PROSITE-ProRule" id="PRU00473"/>
    </source>
</evidence>
<dbReference type="InterPro" id="IPR025713">
    <property type="entry name" value="MotB-like_N_dom"/>
</dbReference>
<dbReference type="GO" id="GO:0005886">
    <property type="term" value="C:plasma membrane"/>
    <property type="evidence" value="ECO:0007669"/>
    <property type="project" value="UniProtKB-SubCell"/>
</dbReference>
<dbReference type="SUPFAM" id="SSF103088">
    <property type="entry name" value="OmpA-like"/>
    <property type="match status" value="1"/>
</dbReference>
<comment type="similarity">
    <text evidence="2">Belongs to the MotB family.</text>
</comment>
<evidence type="ECO:0000313" key="11">
    <source>
        <dbReference type="EMBL" id="GLS26997.1"/>
    </source>
</evidence>
<dbReference type="PROSITE" id="PS51123">
    <property type="entry name" value="OMPA_2"/>
    <property type="match status" value="1"/>
</dbReference>
<keyword evidence="4 9" id="KW-0812">Transmembrane</keyword>
<name>A0AA37TD11_9GAMM</name>
<evidence type="ECO:0000256" key="5">
    <source>
        <dbReference type="ARBA" id="ARBA00022989"/>
    </source>
</evidence>
<dbReference type="AlphaFoldDB" id="A0AA37TD11"/>
<feature type="compositionally biased region" description="Low complexity" evidence="8">
    <location>
        <begin position="281"/>
        <end position="296"/>
    </location>
</feature>
<dbReference type="InterPro" id="IPR036737">
    <property type="entry name" value="OmpA-like_sf"/>
</dbReference>
<keyword evidence="11" id="KW-0966">Cell projection</keyword>
<feature type="transmembrane region" description="Helical" evidence="9">
    <location>
        <begin position="21"/>
        <end position="38"/>
    </location>
</feature>
<feature type="region of interest" description="Disordered" evidence="8">
    <location>
        <begin position="333"/>
        <end position="382"/>
    </location>
</feature>
<feature type="domain" description="OmpA-like" evidence="10">
    <location>
        <begin position="155"/>
        <end position="275"/>
    </location>
</feature>
<evidence type="ECO:0000259" key="10">
    <source>
        <dbReference type="PROSITE" id="PS51123"/>
    </source>
</evidence>
<evidence type="ECO:0000256" key="9">
    <source>
        <dbReference type="SAM" id="Phobius"/>
    </source>
</evidence>
<evidence type="ECO:0000256" key="1">
    <source>
        <dbReference type="ARBA" id="ARBA00004162"/>
    </source>
</evidence>
<dbReference type="NCBIfam" id="NF006541">
    <property type="entry name" value="PRK09038.1"/>
    <property type="match status" value="1"/>
</dbReference>
<keyword evidence="11" id="KW-0282">Flagellum</keyword>
<dbReference type="InterPro" id="IPR006665">
    <property type="entry name" value="OmpA-like"/>
</dbReference>
<evidence type="ECO:0000256" key="2">
    <source>
        <dbReference type="ARBA" id="ARBA00008914"/>
    </source>
</evidence>
<feature type="region of interest" description="Disordered" evidence="8">
    <location>
        <begin position="281"/>
        <end position="316"/>
    </location>
</feature>
<evidence type="ECO:0000256" key="8">
    <source>
        <dbReference type="SAM" id="MobiDB-lite"/>
    </source>
</evidence>
<comment type="caution">
    <text evidence="11">The sequence shown here is derived from an EMBL/GenBank/DDBJ whole genome shotgun (WGS) entry which is preliminary data.</text>
</comment>
<dbReference type="PANTHER" id="PTHR30329:SF20">
    <property type="entry name" value="EXPORTED PROTEIN"/>
    <property type="match status" value="1"/>
</dbReference>
<evidence type="ECO:0000313" key="12">
    <source>
        <dbReference type="Proteomes" id="UP001156870"/>
    </source>
</evidence>
<dbReference type="PANTHER" id="PTHR30329">
    <property type="entry name" value="STATOR ELEMENT OF FLAGELLAR MOTOR COMPLEX"/>
    <property type="match status" value="1"/>
</dbReference>
<dbReference type="Gene3D" id="3.30.1330.60">
    <property type="entry name" value="OmpA-like domain"/>
    <property type="match status" value="1"/>
</dbReference>
<accession>A0AA37TD11</accession>
<evidence type="ECO:0000256" key="3">
    <source>
        <dbReference type="ARBA" id="ARBA00022475"/>
    </source>
</evidence>
<protein>
    <submittedName>
        <fullName evidence="11">Flagellar motor protein MotD</fullName>
    </submittedName>
</protein>
<dbReference type="Proteomes" id="UP001156870">
    <property type="component" value="Unassembled WGS sequence"/>
</dbReference>
<dbReference type="InterPro" id="IPR050330">
    <property type="entry name" value="Bact_OuterMem_StrucFunc"/>
</dbReference>
<reference evidence="11 12" key="1">
    <citation type="journal article" date="2014" name="Int. J. Syst. Evol. Microbiol.">
        <title>Complete genome sequence of Corynebacterium casei LMG S-19264T (=DSM 44701T), isolated from a smear-ripened cheese.</title>
        <authorList>
            <consortium name="US DOE Joint Genome Institute (JGI-PGF)"/>
            <person name="Walter F."/>
            <person name="Albersmeier A."/>
            <person name="Kalinowski J."/>
            <person name="Ruckert C."/>
        </authorList>
    </citation>
    <scope>NUCLEOTIDE SEQUENCE [LARGE SCALE GENOMIC DNA]</scope>
    <source>
        <strain evidence="11 12">NBRC 110095</strain>
    </source>
</reference>
<feature type="region of interest" description="Disordered" evidence="8">
    <location>
        <begin position="101"/>
        <end position="122"/>
    </location>
</feature>
<keyword evidence="12" id="KW-1185">Reference proteome</keyword>
<evidence type="ECO:0000256" key="4">
    <source>
        <dbReference type="ARBA" id="ARBA00022692"/>
    </source>
</evidence>
<evidence type="ECO:0000256" key="6">
    <source>
        <dbReference type="ARBA" id="ARBA00023136"/>
    </source>
</evidence>
<sequence>MREQRRRVEMSMNHERWLVSYADFITLLFAFFVVMYSISQVNEAQYRVLSETLSATFSQPERSIDPIQIGEPVSGREPSVINTGEVPDNPMMGEGAFEQTAPLPQGIESPPESDTDSFAVAEGASPTPLSAMEEALLNEFKDLVDDELVVVSANESWLEVQLNAKILFDPASATLTLQARSIFDDIATILSPHANAISVEGFTDNTPINNARFPSNWELSAARAAAVVKRLAGAGIDPARLSAVGYGEFRPVASNQTEAGRALNRRVGLLIARELAPRPLVTPSLSTPSLSDPGDSQGRDESLSPPVQPSGTESTLSSLQQLDELNALPAATETTTLNDVLQKGDVSGAPPLRIEPVRTEGGGLLFTSDPDLLRENTTGDDN</sequence>
<dbReference type="CDD" id="cd07185">
    <property type="entry name" value="OmpA_C-like"/>
    <property type="match status" value="1"/>
</dbReference>
<organism evidence="11 12">
    <name type="scientific">Marinibactrum halimedae</name>
    <dbReference type="NCBI Taxonomy" id="1444977"/>
    <lineage>
        <taxon>Bacteria</taxon>
        <taxon>Pseudomonadati</taxon>
        <taxon>Pseudomonadota</taxon>
        <taxon>Gammaproteobacteria</taxon>
        <taxon>Cellvibrionales</taxon>
        <taxon>Cellvibrionaceae</taxon>
        <taxon>Marinibactrum</taxon>
    </lineage>
</organism>